<keyword evidence="5" id="KW-1185">Reference proteome</keyword>
<evidence type="ECO:0000256" key="1">
    <source>
        <dbReference type="ARBA" id="ARBA00006484"/>
    </source>
</evidence>
<dbReference type="PRINTS" id="PR00081">
    <property type="entry name" value="GDHRDH"/>
</dbReference>
<dbReference type="GO" id="GO:0016491">
    <property type="term" value="F:oxidoreductase activity"/>
    <property type="evidence" value="ECO:0007669"/>
    <property type="project" value="UniProtKB-KW"/>
</dbReference>
<keyword evidence="2" id="KW-0521">NADP</keyword>
<comment type="similarity">
    <text evidence="1">Belongs to the short-chain dehydrogenases/reductases (SDR) family.</text>
</comment>
<evidence type="ECO:0000256" key="3">
    <source>
        <dbReference type="ARBA" id="ARBA00023002"/>
    </source>
</evidence>
<dbReference type="Pfam" id="PF00106">
    <property type="entry name" value="adh_short"/>
    <property type="match status" value="1"/>
</dbReference>
<name>A0A6G1GZZ2_9PEZI</name>
<dbReference type="InterPro" id="IPR036291">
    <property type="entry name" value="NAD(P)-bd_dom_sf"/>
</dbReference>
<gene>
    <name evidence="4" type="ORF">K402DRAFT_377084</name>
</gene>
<organism evidence="4 5">
    <name type="scientific">Aulographum hederae CBS 113979</name>
    <dbReference type="NCBI Taxonomy" id="1176131"/>
    <lineage>
        <taxon>Eukaryota</taxon>
        <taxon>Fungi</taxon>
        <taxon>Dikarya</taxon>
        <taxon>Ascomycota</taxon>
        <taxon>Pezizomycotina</taxon>
        <taxon>Dothideomycetes</taxon>
        <taxon>Pleosporomycetidae</taxon>
        <taxon>Aulographales</taxon>
        <taxon>Aulographaceae</taxon>
    </lineage>
</organism>
<dbReference type="OrthoDB" id="542013at2759"/>
<evidence type="ECO:0000256" key="2">
    <source>
        <dbReference type="ARBA" id="ARBA00022857"/>
    </source>
</evidence>
<dbReference type="AlphaFoldDB" id="A0A6G1GZZ2"/>
<dbReference type="InterPro" id="IPR002347">
    <property type="entry name" value="SDR_fam"/>
</dbReference>
<dbReference type="Proteomes" id="UP000800041">
    <property type="component" value="Unassembled WGS sequence"/>
</dbReference>
<dbReference type="EMBL" id="ML977156">
    <property type="protein sequence ID" value="KAF1986536.1"/>
    <property type="molecule type" value="Genomic_DNA"/>
</dbReference>
<evidence type="ECO:0000313" key="5">
    <source>
        <dbReference type="Proteomes" id="UP000800041"/>
    </source>
</evidence>
<dbReference type="Gene3D" id="3.40.50.720">
    <property type="entry name" value="NAD(P)-binding Rossmann-like Domain"/>
    <property type="match status" value="1"/>
</dbReference>
<keyword evidence="3" id="KW-0560">Oxidoreductase</keyword>
<dbReference type="PANTHER" id="PTHR24320">
    <property type="entry name" value="RETINOL DEHYDROGENASE"/>
    <property type="match status" value="1"/>
</dbReference>
<evidence type="ECO:0000313" key="4">
    <source>
        <dbReference type="EMBL" id="KAF1986536.1"/>
    </source>
</evidence>
<accession>A0A6G1GZZ2</accession>
<reference evidence="4" key="1">
    <citation type="journal article" date="2020" name="Stud. Mycol.">
        <title>101 Dothideomycetes genomes: a test case for predicting lifestyles and emergence of pathogens.</title>
        <authorList>
            <person name="Haridas S."/>
            <person name="Albert R."/>
            <person name="Binder M."/>
            <person name="Bloem J."/>
            <person name="Labutti K."/>
            <person name="Salamov A."/>
            <person name="Andreopoulos B."/>
            <person name="Baker S."/>
            <person name="Barry K."/>
            <person name="Bills G."/>
            <person name="Bluhm B."/>
            <person name="Cannon C."/>
            <person name="Castanera R."/>
            <person name="Culley D."/>
            <person name="Daum C."/>
            <person name="Ezra D."/>
            <person name="Gonzalez J."/>
            <person name="Henrissat B."/>
            <person name="Kuo A."/>
            <person name="Liang C."/>
            <person name="Lipzen A."/>
            <person name="Lutzoni F."/>
            <person name="Magnuson J."/>
            <person name="Mondo S."/>
            <person name="Nolan M."/>
            <person name="Ohm R."/>
            <person name="Pangilinan J."/>
            <person name="Park H.-J."/>
            <person name="Ramirez L."/>
            <person name="Alfaro M."/>
            <person name="Sun H."/>
            <person name="Tritt A."/>
            <person name="Yoshinaga Y."/>
            <person name="Zwiers L.-H."/>
            <person name="Turgeon B."/>
            <person name="Goodwin S."/>
            <person name="Spatafora J."/>
            <person name="Crous P."/>
            <person name="Grigoriev I."/>
        </authorList>
    </citation>
    <scope>NUCLEOTIDE SEQUENCE</scope>
    <source>
        <strain evidence="4">CBS 113979</strain>
    </source>
</reference>
<dbReference type="SUPFAM" id="SSF51735">
    <property type="entry name" value="NAD(P)-binding Rossmann-fold domains"/>
    <property type="match status" value="1"/>
</dbReference>
<sequence length="345" mass="37658">MMASKDMPTLPKNFGSVFWKNQFRTKIEIPTPSTYPSLKDKTAIITGANTGLGYETARQLLTLGLSQLIVAVRSIDKGNAAAEELRHVSPSAAIQVWALDMESYNSIQAFVRRCESDLSRIDYTILNAGIANIEPVTTAATGHDQVIQVNHISTVLLTILLLPVLKTKSPGENAAKLTVVNSVTAHLAKFPNRDQRPLLPSFDDPSILSYNSSERYGVSKLLCQLFLVKLTEQIRSEDVVINMVDPGLTTGTGLHRQAKGALRAVVVVLHAVAARSLEQGAATYVDAAVAKGRESHGCFIMNEEIAPLATFYYTPDGKKAMDAIWDETLRELSFANVEEVLTSMK</sequence>
<protein>
    <submittedName>
        <fullName evidence="4">NAD(P)-binding protein</fullName>
    </submittedName>
</protein>
<proteinExistence type="inferred from homology"/>
<dbReference type="PANTHER" id="PTHR24320:SF252">
    <property type="entry name" value="DEHYDROGENASE_REDUCTASE FAMILY PROTEIN, PUTATIVE (AFU_ORTHOLOGUE AFUA_3G08550)-RELATED"/>
    <property type="match status" value="1"/>
</dbReference>